<protein>
    <submittedName>
        <fullName evidence="1">Uncharacterized protein</fullName>
    </submittedName>
</protein>
<dbReference type="AlphaFoldDB" id="A0A0B1T8X7"/>
<reference evidence="1 2" key="1">
    <citation type="submission" date="2014-03" db="EMBL/GenBank/DDBJ databases">
        <title>Draft genome of the hookworm Oesophagostomum dentatum.</title>
        <authorList>
            <person name="Mitreva M."/>
        </authorList>
    </citation>
    <scope>NUCLEOTIDE SEQUENCE [LARGE SCALE GENOMIC DNA]</scope>
    <source>
        <strain evidence="1 2">OD-Hann</strain>
    </source>
</reference>
<gene>
    <name evidence="1" type="ORF">OESDEN_06054</name>
</gene>
<organism evidence="1 2">
    <name type="scientific">Oesophagostomum dentatum</name>
    <name type="common">Nodular worm</name>
    <dbReference type="NCBI Taxonomy" id="61180"/>
    <lineage>
        <taxon>Eukaryota</taxon>
        <taxon>Metazoa</taxon>
        <taxon>Ecdysozoa</taxon>
        <taxon>Nematoda</taxon>
        <taxon>Chromadorea</taxon>
        <taxon>Rhabditida</taxon>
        <taxon>Rhabditina</taxon>
        <taxon>Rhabditomorpha</taxon>
        <taxon>Strongyloidea</taxon>
        <taxon>Strongylidae</taxon>
        <taxon>Oesophagostomum</taxon>
    </lineage>
</organism>
<evidence type="ECO:0000313" key="2">
    <source>
        <dbReference type="Proteomes" id="UP000053660"/>
    </source>
</evidence>
<evidence type="ECO:0000313" key="1">
    <source>
        <dbReference type="EMBL" id="KHJ94023.1"/>
    </source>
</evidence>
<dbReference type="EMBL" id="KN550502">
    <property type="protein sequence ID" value="KHJ94023.1"/>
    <property type="molecule type" value="Genomic_DNA"/>
</dbReference>
<keyword evidence="2" id="KW-1185">Reference proteome</keyword>
<name>A0A0B1T8X7_OESDE</name>
<sequence>MLCNVGSRVVISKNGLLTTVAFQVRLNIIFNGQLLHGQSTQRYSTLGTFIKPSLLNARKGMNLFRCCSTGIRLQKSRNTCTF</sequence>
<dbReference type="Proteomes" id="UP000053660">
    <property type="component" value="Unassembled WGS sequence"/>
</dbReference>
<proteinExistence type="predicted"/>
<accession>A0A0B1T8X7</accession>